<organism evidence="2 3">
    <name type="scientific">Parachaetomium inaequale</name>
    <dbReference type="NCBI Taxonomy" id="2588326"/>
    <lineage>
        <taxon>Eukaryota</taxon>
        <taxon>Fungi</taxon>
        <taxon>Dikarya</taxon>
        <taxon>Ascomycota</taxon>
        <taxon>Pezizomycotina</taxon>
        <taxon>Sordariomycetes</taxon>
        <taxon>Sordariomycetidae</taxon>
        <taxon>Sordariales</taxon>
        <taxon>Chaetomiaceae</taxon>
        <taxon>Parachaetomium</taxon>
    </lineage>
</organism>
<dbReference type="InterPro" id="IPR036397">
    <property type="entry name" value="RNaseH_sf"/>
</dbReference>
<keyword evidence="3" id="KW-1185">Reference proteome</keyword>
<evidence type="ECO:0000256" key="1">
    <source>
        <dbReference type="SAM" id="Phobius"/>
    </source>
</evidence>
<evidence type="ECO:0000313" key="2">
    <source>
        <dbReference type="EMBL" id="KAK4033348.1"/>
    </source>
</evidence>
<dbReference type="AlphaFoldDB" id="A0AAN6P7U1"/>
<reference evidence="3" key="1">
    <citation type="journal article" date="2023" name="Mol. Phylogenet. Evol.">
        <title>Genome-scale phylogeny and comparative genomics of the fungal order Sordariales.</title>
        <authorList>
            <person name="Hensen N."/>
            <person name="Bonometti L."/>
            <person name="Westerberg I."/>
            <person name="Brannstrom I.O."/>
            <person name="Guillou S."/>
            <person name="Cros-Aarteil S."/>
            <person name="Calhoun S."/>
            <person name="Haridas S."/>
            <person name="Kuo A."/>
            <person name="Mondo S."/>
            <person name="Pangilinan J."/>
            <person name="Riley R."/>
            <person name="LaButti K."/>
            <person name="Andreopoulos B."/>
            <person name="Lipzen A."/>
            <person name="Chen C."/>
            <person name="Yan M."/>
            <person name="Daum C."/>
            <person name="Ng V."/>
            <person name="Clum A."/>
            <person name="Steindorff A."/>
            <person name="Ohm R.A."/>
            <person name="Martin F."/>
            <person name="Silar P."/>
            <person name="Natvig D.O."/>
            <person name="Lalanne C."/>
            <person name="Gautier V."/>
            <person name="Ament-Velasquez S.L."/>
            <person name="Kruys A."/>
            <person name="Hutchinson M.I."/>
            <person name="Powell A.J."/>
            <person name="Barry K."/>
            <person name="Miller A.N."/>
            <person name="Grigoriev I.V."/>
            <person name="Debuchy R."/>
            <person name="Gladieux P."/>
            <person name="Hiltunen Thoren M."/>
            <person name="Johannesson H."/>
        </authorList>
    </citation>
    <scope>NUCLEOTIDE SEQUENCE [LARGE SCALE GENOMIC DNA]</scope>
    <source>
        <strain evidence="3">CBS 284.82</strain>
    </source>
</reference>
<keyword evidence="1" id="KW-1133">Transmembrane helix</keyword>
<proteinExistence type="predicted"/>
<keyword evidence="1" id="KW-0472">Membrane</keyword>
<dbReference type="Gene3D" id="3.30.420.10">
    <property type="entry name" value="Ribonuclease H-like superfamily/Ribonuclease H"/>
    <property type="match status" value="1"/>
</dbReference>
<accession>A0AAN6P7U1</accession>
<evidence type="ECO:0000313" key="3">
    <source>
        <dbReference type="Proteomes" id="UP001303115"/>
    </source>
</evidence>
<keyword evidence="1" id="KW-0812">Transmembrane</keyword>
<protein>
    <submittedName>
        <fullName evidence="2">Uncharacterized protein</fullName>
    </submittedName>
</protein>
<dbReference type="InterPro" id="IPR009057">
    <property type="entry name" value="Homeodomain-like_sf"/>
</dbReference>
<dbReference type="GO" id="GO:0003676">
    <property type="term" value="F:nucleic acid binding"/>
    <property type="evidence" value="ECO:0007669"/>
    <property type="project" value="InterPro"/>
</dbReference>
<dbReference type="Proteomes" id="UP001303115">
    <property type="component" value="Unassembled WGS sequence"/>
</dbReference>
<comment type="caution">
    <text evidence="2">The sequence shown here is derived from an EMBL/GenBank/DDBJ whole genome shotgun (WGS) entry which is preliminary data.</text>
</comment>
<feature type="transmembrane region" description="Helical" evidence="1">
    <location>
        <begin position="90"/>
        <end position="107"/>
    </location>
</feature>
<sequence>MARPQGSSGTKQLTTEQRQRVRTLYFDAALSQADIHRITGYTKAQIRTAIRAHDATAGRSTGRPRSLTPAQEEELVQYVTSSKKTRRMGLLELSTIIFAGVYGLWVIKHALYRLGFRRYVARKKPPITERTRILRETWAKEHEHWTPEQWAKILWTDETWVVGGPYRK</sequence>
<dbReference type="EMBL" id="MU854535">
    <property type="protein sequence ID" value="KAK4033348.1"/>
    <property type="molecule type" value="Genomic_DNA"/>
</dbReference>
<dbReference type="SUPFAM" id="SSF46689">
    <property type="entry name" value="Homeodomain-like"/>
    <property type="match status" value="1"/>
</dbReference>
<feature type="non-terminal residue" evidence="2">
    <location>
        <position position="168"/>
    </location>
</feature>
<gene>
    <name evidence="2" type="ORF">C8A01DRAFT_19683</name>
</gene>
<name>A0AAN6P7U1_9PEZI</name>